<feature type="compositionally biased region" description="Basic and acidic residues" evidence="1">
    <location>
        <begin position="1"/>
        <end position="11"/>
    </location>
</feature>
<organism evidence="2">
    <name type="scientific">marine sediment metagenome</name>
    <dbReference type="NCBI Taxonomy" id="412755"/>
    <lineage>
        <taxon>unclassified sequences</taxon>
        <taxon>metagenomes</taxon>
        <taxon>ecological metagenomes</taxon>
    </lineage>
</organism>
<feature type="region of interest" description="Disordered" evidence="1">
    <location>
        <begin position="1"/>
        <end position="25"/>
    </location>
</feature>
<gene>
    <name evidence="2" type="ORF">S12H4_47174</name>
</gene>
<dbReference type="AlphaFoldDB" id="X1UY18"/>
<accession>X1UY18</accession>
<sequence>CGEISHQDGSRHQIFPQPKARAERTGGDLAVSGYTGELTRHPLDKLIRVVSGGFPNLASWDKPG</sequence>
<protein>
    <submittedName>
        <fullName evidence="2">Uncharacterized protein</fullName>
    </submittedName>
</protein>
<dbReference type="EMBL" id="BARW01029347">
    <property type="protein sequence ID" value="GAJ08452.1"/>
    <property type="molecule type" value="Genomic_DNA"/>
</dbReference>
<feature type="non-terminal residue" evidence="2">
    <location>
        <position position="1"/>
    </location>
</feature>
<name>X1UY18_9ZZZZ</name>
<comment type="caution">
    <text evidence="2">The sequence shown here is derived from an EMBL/GenBank/DDBJ whole genome shotgun (WGS) entry which is preliminary data.</text>
</comment>
<evidence type="ECO:0000313" key="2">
    <source>
        <dbReference type="EMBL" id="GAJ08452.1"/>
    </source>
</evidence>
<evidence type="ECO:0000256" key="1">
    <source>
        <dbReference type="SAM" id="MobiDB-lite"/>
    </source>
</evidence>
<reference evidence="2" key="1">
    <citation type="journal article" date="2014" name="Front. Microbiol.">
        <title>High frequency of phylogenetically diverse reductive dehalogenase-homologous genes in deep subseafloor sedimentary metagenomes.</title>
        <authorList>
            <person name="Kawai M."/>
            <person name="Futagami T."/>
            <person name="Toyoda A."/>
            <person name="Takaki Y."/>
            <person name="Nishi S."/>
            <person name="Hori S."/>
            <person name="Arai W."/>
            <person name="Tsubouchi T."/>
            <person name="Morono Y."/>
            <person name="Uchiyama I."/>
            <person name="Ito T."/>
            <person name="Fujiyama A."/>
            <person name="Inagaki F."/>
            <person name="Takami H."/>
        </authorList>
    </citation>
    <scope>NUCLEOTIDE SEQUENCE</scope>
    <source>
        <strain evidence="2">Expedition CK06-06</strain>
    </source>
</reference>
<proteinExistence type="predicted"/>